<proteinExistence type="predicted"/>
<dbReference type="PANTHER" id="PTHR36179">
    <property type="entry name" value="LUD_DOM DOMAIN-CONTAINING PROTEIN"/>
    <property type="match status" value="1"/>
</dbReference>
<reference evidence="2 3" key="2">
    <citation type="submission" date="2012-02" db="EMBL/GenBank/DDBJ databases">
        <title>Improved High-Quality Draft sequence of Eubacterium cellulosolvens 6.</title>
        <authorList>
            <consortium name="US DOE Joint Genome Institute"/>
            <person name="Lucas S."/>
            <person name="Han J."/>
            <person name="Lapidus A."/>
            <person name="Cheng J.-F."/>
            <person name="Goodwin L."/>
            <person name="Pitluck S."/>
            <person name="Peters L."/>
            <person name="Mikhailova N."/>
            <person name="Gu W."/>
            <person name="Detter J.C."/>
            <person name="Han C."/>
            <person name="Tapia R."/>
            <person name="Land M."/>
            <person name="Hauser L."/>
            <person name="Kyrpides N."/>
            <person name="Ivanova N."/>
            <person name="Pagani I."/>
            <person name="Johnson E."/>
            <person name="Mukhopadhyay B."/>
            <person name="Anderson I."/>
            <person name="Woyke T."/>
        </authorList>
    </citation>
    <scope>NUCLEOTIDE SEQUENCE [LARGE SCALE GENOMIC DNA]</scope>
    <source>
        <strain evidence="2 3">6</strain>
    </source>
</reference>
<protein>
    <recommendedName>
        <fullName evidence="1">LUD domain-containing protein</fullName>
    </recommendedName>
</protein>
<keyword evidence="3" id="KW-1185">Reference proteome</keyword>
<reference evidence="2 3" key="1">
    <citation type="submission" date="2010-08" db="EMBL/GenBank/DDBJ databases">
        <authorList>
            <consortium name="US DOE Joint Genome Institute (JGI-PGF)"/>
            <person name="Lucas S."/>
            <person name="Copeland A."/>
            <person name="Lapidus A."/>
            <person name="Cheng J.-F."/>
            <person name="Bruce D."/>
            <person name="Goodwin L."/>
            <person name="Pitluck S."/>
            <person name="Land M.L."/>
            <person name="Hauser L."/>
            <person name="Chang Y.-J."/>
            <person name="Anderson I.J."/>
            <person name="Johnson E."/>
            <person name="Mulhopadhyay B."/>
            <person name="Kyrpides N."/>
            <person name="Woyke T.J."/>
        </authorList>
    </citation>
    <scope>NUCLEOTIDE SEQUENCE [LARGE SCALE GENOMIC DNA]</scope>
    <source>
        <strain evidence="2 3">6</strain>
    </source>
</reference>
<dbReference type="Pfam" id="PF02589">
    <property type="entry name" value="LUD_dom"/>
    <property type="match status" value="1"/>
</dbReference>
<dbReference type="InterPro" id="IPR003741">
    <property type="entry name" value="LUD_dom"/>
</dbReference>
<dbReference type="EMBL" id="CM001487">
    <property type="protein sequence ID" value="EIM58510.1"/>
    <property type="molecule type" value="Genomic_DNA"/>
</dbReference>
<organism evidence="2 3">
    <name type="scientific">Eubacterium cellulosolvens (strain ATCC 43171 / JCM 9499 / 6)</name>
    <name type="common">Cillobacterium cellulosolvens</name>
    <dbReference type="NCBI Taxonomy" id="633697"/>
    <lineage>
        <taxon>Bacteria</taxon>
        <taxon>Bacillati</taxon>
        <taxon>Bacillota</taxon>
        <taxon>Clostridia</taxon>
        <taxon>Eubacteriales</taxon>
        <taxon>Eubacteriaceae</taxon>
        <taxon>Eubacterium</taxon>
    </lineage>
</organism>
<evidence type="ECO:0000313" key="3">
    <source>
        <dbReference type="Proteomes" id="UP000005753"/>
    </source>
</evidence>
<sequence>MEKTMREKRNELLAQKVIKGLASRNITGYYAATAEEAKELALSLIPEGSKVTNGGVQSAKEIGLLQALEEGNYEYCNREKMADKKAAALFAYTADFFISSCNAMTDDGILVNIDGNSNRVSAIAFGPEKVLFIVGMNKVAGDFDSALKRARNEAAPINAMRFDIDTPCKRTGTCANCKSEDTICCNFLVTRYSRHKGRMHVILVDENLGF</sequence>
<feature type="domain" description="LUD" evidence="1">
    <location>
        <begin position="15"/>
        <end position="204"/>
    </location>
</feature>
<dbReference type="AlphaFoldDB" id="I5AXI7"/>
<dbReference type="OrthoDB" id="9809147at2"/>
<accession>I5AXI7</accession>
<name>I5AXI7_EUBC6</name>
<evidence type="ECO:0000259" key="1">
    <source>
        <dbReference type="Pfam" id="PF02589"/>
    </source>
</evidence>
<dbReference type="HOGENOM" id="CLU_107893_1_0_9"/>
<gene>
    <name evidence="2" type="ORF">EubceDRAFT1_2811</name>
</gene>
<dbReference type="PANTHER" id="PTHR36179:SF2">
    <property type="entry name" value="LUD DOMAIN-CONTAINING PROTEIN"/>
    <property type="match status" value="1"/>
</dbReference>
<dbReference type="Proteomes" id="UP000005753">
    <property type="component" value="Chromosome"/>
</dbReference>
<dbReference type="STRING" id="633697.EubceDRAFT1_2811"/>
<dbReference type="eggNOG" id="COG1139">
    <property type="taxonomic scope" value="Bacteria"/>
</dbReference>
<evidence type="ECO:0000313" key="2">
    <source>
        <dbReference type="EMBL" id="EIM58510.1"/>
    </source>
</evidence>